<dbReference type="Pfam" id="PF18937">
    <property type="entry name" value="DUF5685"/>
    <property type="match status" value="1"/>
</dbReference>
<dbReference type="EMBL" id="JBHSOD010000031">
    <property type="protein sequence ID" value="MFC5887807.1"/>
    <property type="molecule type" value="Genomic_DNA"/>
</dbReference>
<keyword evidence="3" id="KW-1185">Reference proteome</keyword>
<organism evidence="2 3">
    <name type="scientific">Kitasatospora aburaviensis</name>
    <dbReference type="NCBI Taxonomy" id="67265"/>
    <lineage>
        <taxon>Bacteria</taxon>
        <taxon>Bacillati</taxon>
        <taxon>Actinomycetota</taxon>
        <taxon>Actinomycetes</taxon>
        <taxon>Kitasatosporales</taxon>
        <taxon>Streptomycetaceae</taxon>
        <taxon>Kitasatospora</taxon>
    </lineage>
</organism>
<dbReference type="InterPro" id="IPR043740">
    <property type="entry name" value="DUF5685"/>
</dbReference>
<evidence type="ECO:0000313" key="3">
    <source>
        <dbReference type="Proteomes" id="UP001596067"/>
    </source>
</evidence>
<proteinExistence type="predicted"/>
<name>A0ABW1F072_9ACTN</name>
<evidence type="ECO:0000313" key="2">
    <source>
        <dbReference type="EMBL" id="MFC5887807.1"/>
    </source>
</evidence>
<reference evidence="3" key="1">
    <citation type="journal article" date="2019" name="Int. J. Syst. Evol. Microbiol.">
        <title>The Global Catalogue of Microorganisms (GCM) 10K type strain sequencing project: providing services to taxonomists for standard genome sequencing and annotation.</title>
        <authorList>
            <consortium name="The Broad Institute Genomics Platform"/>
            <consortium name="The Broad Institute Genome Sequencing Center for Infectious Disease"/>
            <person name="Wu L."/>
            <person name="Ma J."/>
        </authorList>
    </citation>
    <scope>NUCLEOTIDE SEQUENCE [LARGE SCALE GENOMIC DNA]</scope>
    <source>
        <strain evidence="3">CGMCC 4.1469</strain>
    </source>
</reference>
<comment type="caution">
    <text evidence="2">The sequence shown here is derived from an EMBL/GenBank/DDBJ whole genome shotgun (WGS) entry which is preliminary data.</text>
</comment>
<sequence length="449" mass="46807">MFGIIRPCRHRLSERLQTSWMAHLCGLCLALRDDHGQLARTATNYDGLIISVLVEAQSAADDASWRRTAGPCPLRGMRTASVAKGEGARLAAAVSLALASVKIRDHVEDRDGVFARRPVAAGARAVTRRWDRKSAGSASSVGFDTAVLLDAAARQGELERSLAPGGSVLLVTEPTESATSAAFAHTAELAGRPGNAAPLAEAGRLFGRLAHLLDAAEDQTADAASGAWNPLTATGTDRAEAERLCRDAVHGIRLALRDVEFTDRALVHVLLGHETERAVDRVFGQAAHAASCRTKAAPGGTAPHAAAHDAQPHAAPHAANPYQSPPRQDPNQAPPAGPGAPIPPWVPQGPGFTPPGAPRPPRRNLLSGCAIWALMACSCQLMCCDHNDPFSREPREGWCARQDCGCGQCDCSGCSNCDGCCQCCGDDGCCDGCGCDGCCDGGCDCGGCN</sequence>
<accession>A0ABW1F072</accession>
<feature type="region of interest" description="Disordered" evidence="1">
    <location>
        <begin position="294"/>
        <end position="359"/>
    </location>
</feature>
<dbReference type="Proteomes" id="UP001596067">
    <property type="component" value="Unassembled WGS sequence"/>
</dbReference>
<gene>
    <name evidence="2" type="ORF">ACFP0N_22845</name>
</gene>
<evidence type="ECO:0000256" key="1">
    <source>
        <dbReference type="SAM" id="MobiDB-lite"/>
    </source>
</evidence>
<protein>
    <submittedName>
        <fullName evidence="2">DUF5685 family protein</fullName>
    </submittedName>
</protein>
<feature type="compositionally biased region" description="Pro residues" evidence="1">
    <location>
        <begin position="323"/>
        <end position="359"/>
    </location>
</feature>
<dbReference type="RefSeq" id="WP_313767100.1">
    <property type="nucleotide sequence ID" value="NZ_BAAAVH010000020.1"/>
</dbReference>
<feature type="compositionally biased region" description="Low complexity" evidence="1">
    <location>
        <begin position="296"/>
        <end position="305"/>
    </location>
</feature>